<protein>
    <recommendedName>
        <fullName evidence="1">Formyl transferase N-terminal domain-containing protein</fullName>
    </recommendedName>
</protein>
<gene>
    <name evidence="2" type="ORF">A2817_03405</name>
</gene>
<dbReference type="InterPro" id="IPR036477">
    <property type="entry name" value="Formyl_transf_N_sf"/>
</dbReference>
<comment type="caution">
    <text evidence="2">The sequence shown here is derived from an EMBL/GenBank/DDBJ whole genome shotgun (WGS) entry which is preliminary data.</text>
</comment>
<dbReference type="GO" id="GO:0005829">
    <property type="term" value="C:cytosol"/>
    <property type="evidence" value="ECO:0007669"/>
    <property type="project" value="TreeGrafter"/>
</dbReference>
<dbReference type="SUPFAM" id="SSF53328">
    <property type="entry name" value="Formyltransferase"/>
    <property type="match status" value="1"/>
</dbReference>
<dbReference type="EMBL" id="MGIZ01000020">
    <property type="protein sequence ID" value="OGM99422.1"/>
    <property type="molecule type" value="Genomic_DNA"/>
</dbReference>
<name>A0A1F8EEZ4_9BACT</name>
<dbReference type="Gene3D" id="3.40.50.12230">
    <property type="match status" value="1"/>
</dbReference>
<dbReference type="GO" id="GO:0004479">
    <property type="term" value="F:methionyl-tRNA formyltransferase activity"/>
    <property type="evidence" value="ECO:0007669"/>
    <property type="project" value="TreeGrafter"/>
</dbReference>
<proteinExistence type="predicted"/>
<dbReference type="InterPro" id="IPR002376">
    <property type="entry name" value="Formyl_transf_N"/>
</dbReference>
<dbReference type="Proteomes" id="UP000177594">
    <property type="component" value="Unassembled WGS sequence"/>
</dbReference>
<evidence type="ECO:0000259" key="1">
    <source>
        <dbReference type="Pfam" id="PF00551"/>
    </source>
</evidence>
<reference evidence="2 3" key="1">
    <citation type="journal article" date="2016" name="Nat. Commun.">
        <title>Thousands of microbial genomes shed light on interconnected biogeochemical processes in an aquifer system.</title>
        <authorList>
            <person name="Anantharaman K."/>
            <person name="Brown C.T."/>
            <person name="Hug L.A."/>
            <person name="Sharon I."/>
            <person name="Castelle C.J."/>
            <person name="Probst A.J."/>
            <person name="Thomas B.C."/>
            <person name="Singh A."/>
            <person name="Wilkins M.J."/>
            <person name="Karaoz U."/>
            <person name="Brodie E.L."/>
            <person name="Williams K.H."/>
            <person name="Hubbard S.S."/>
            <person name="Banfield J.F."/>
        </authorList>
    </citation>
    <scope>NUCLEOTIDE SEQUENCE [LARGE SCALE GENOMIC DNA]</scope>
</reference>
<accession>A0A1F8EEZ4</accession>
<dbReference type="Pfam" id="PF00551">
    <property type="entry name" value="Formyl_trans_N"/>
    <property type="match status" value="1"/>
</dbReference>
<dbReference type="AlphaFoldDB" id="A0A1F8EEZ4"/>
<organism evidence="2 3">
    <name type="scientific">Candidatus Yanofskybacteria bacterium RIFCSPHIGHO2_01_FULL_39_8b</name>
    <dbReference type="NCBI Taxonomy" id="1802659"/>
    <lineage>
        <taxon>Bacteria</taxon>
        <taxon>Candidatus Yanofskyibacteriota</taxon>
    </lineage>
</organism>
<feature type="domain" description="Formyl transferase N-terminal" evidence="1">
    <location>
        <begin position="66"/>
        <end position="163"/>
    </location>
</feature>
<evidence type="ECO:0000313" key="2">
    <source>
        <dbReference type="EMBL" id="OGM99422.1"/>
    </source>
</evidence>
<dbReference type="PANTHER" id="PTHR11138:SF5">
    <property type="entry name" value="METHIONYL-TRNA FORMYLTRANSFERASE, MITOCHONDRIAL"/>
    <property type="match status" value="1"/>
</dbReference>
<dbReference type="PANTHER" id="PTHR11138">
    <property type="entry name" value="METHIONYL-TRNA FORMYLTRANSFERASE"/>
    <property type="match status" value="1"/>
</dbReference>
<sequence>MGRKKGAAQALKWLVDNKINVPFVVADQNENKPECLGVTAKKLAIPTYFDDQVIYKMIENRDKSLENIDLIISYLHPRKIKEPLFKLGGLGCINFHPAPLPEYKSRAGYNTAILDQKDNFGVSAHFINSEKFDSGPIIQVLRFPIDPLTETVLALEKKSGEKLFELFIEIMKLFMEGRLIETKENHGGLYLTAKDLENLKIVNPDKDSAEDIDRKIRAFFFPPHHGAKIILAGKEYTLLNKEMLEYLATLINKT</sequence>
<evidence type="ECO:0000313" key="3">
    <source>
        <dbReference type="Proteomes" id="UP000177594"/>
    </source>
</evidence>